<dbReference type="EMBL" id="BATC01000002">
    <property type="protein sequence ID" value="GAD57883.1"/>
    <property type="molecule type" value="Genomic_DNA"/>
</dbReference>
<keyword evidence="2 7" id="KW-0479">Metal-binding</keyword>
<organism evidence="8 9">
    <name type="scientific">Brevundimonas abyssalis TAR-001</name>
    <dbReference type="NCBI Taxonomy" id="1391729"/>
    <lineage>
        <taxon>Bacteria</taxon>
        <taxon>Pseudomonadati</taxon>
        <taxon>Pseudomonadota</taxon>
        <taxon>Alphaproteobacteria</taxon>
        <taxon>Caulobacterales</taxon>
        <taxon>Caulobacteraceae</taxon>
        <taxon>Brevundimonas</taxon>
    </lineage>
</organism>
<dbReference type="GO" id="GO:0008615">
    <property type="term" value="P:pyridoxine biosynthetic process"/>
    <property type="evidence" value="ECO:0007669"/>
    <property type="project" value="UniProtKB-UniRule"/>
</dbReference>
<keyword evidence="3 7" id="KW-0521">NADP</keyword>
<evidence type="ECO:0000313" key="9">
    <source>
        <dbReference type="Proteomes" id="UP000016569"/>
    </source>
</evidence>
<comment type="subunit">
    <text evidence="7">Homodimer.</text>
</comment>
<dbReference type="AlphaFoldDB" id="A0A8E0NAC8"/>
<feature type="binding site" evidence="7">
    <location>
        <position position="133"/>
    </location>
    <ligand>
        <name>substrate</name>
    </ligand>
</feature>
<dbReference type="Proteomes" id="UP000016569">
    <property type="component" value="Unassembled WGS sequence"/>
</dbReference>
<keyword evidence="9" id="KW-1185">Reference proteome</keyword>
<feature type="binding site" evidence="7">
    <location>
        <position position="285"/>
    </location>
    <ligand>
        <name>substrate</name>
    </ligand>
</feature>
<dbReference type="GO" id="GO:0050570">
    <property type="term" value="F:4-hydroxythreonine-4-phosphate dehydrogenase activity"/>
    <property type="evidence" value="ECO:0007669"/>
    <property type="project" value="UniProtKB-UniRule"/>
</dbReference>
<dbReference type="NCBIfam" id="TIGR00557">
    <property type="entry name" value="pdxA"/>
    <property type="match status" value="1"/>
</dbReference>
<comment type="pathway">
    <text evidence="7">Cofactor biosynthesis; pyridoxine 5'-phosphate biosynthesis; pyridoxine 5'-phosphate from D-erythrose 4-phosphate: step 4/5.</text>
</comment>
<proteinExistence type="inferred from homology"/>
<evidence type="ECO:0000256" key="7">
    <source>
        <dbReference type="HAMAP-Rule" id="MF_00536"/>
    </source>
</evidence>
<comment type="subcellular location">
    <subcellularLocation>
        <location evidence="7">Cytoplasm</location>
    </subcellularLocation>
</comment>
<keyword evidence="1 7" id="KW-0963">Cytoplasm</keyword>
<evidence type="ECO:0000313" key="8">
    <source>
        <dbReference type="EMBL" id="GAD57883.1"/>
    </source>
</evidence>
<dbReference type="UniPathway" id="UPA00244">
    <property type="reaction ID" value="UER00312"/>
</dbReference>
<dbReference type="GO" id="GO:0051287">
    <property type="term" value="F:NAD binding"/>
    <property type="evidence" value="ECO:0007669"/>
    <property type="project" value="InterPro"/>
</dbReference>
<reference evidence="9" key="1">
    <citation type="journal article" date="2013" name="Genome Announc.">
        <title>Draft Genome Sequence of the Dimorphic Prosthecate Bacterium Brevundimonas abyssalis TAR-001T.</title>
        <authorList>
            <person name="Tsubouchi T."/>
            <person name="Nishi S."/>
            <person name="Usui K."/>
            <person name="Shimane Y."/>
            <person name="Takaki Y."/>
            <person name="Maruyama T."/>
            <person name="Hatada Y."/>
        </authorList>
    </citation>
    <scope>NUCLEOTIDE SEQUENCE [LARGE SCALE GENOMIC DNA]</scope>
    <source>
        <strain evidence="9">TAR-001</strain>
    </source>
</reference>
<keyword evidence="4 7" id="KW-0560">Oxidoreductase</keyword>
<keyword evidence="5 7" id="KW-0520">NAD</keyword>
<comment type="miscellaneous">
    <text evidence="7">The active site is located at the dimer interface.</text>
</comment>
<dbReference type="GO" id="GO:0050897">
    <property type="term" value="F:cobalt ion binding"/>
    <property type="evidence" value="ECO:0007669"/>
    <property type="project" value="UniProtKB-UniRule"/>
</dbReference>
<dbReference type="SUPFAM" id="SSF53659">
    <property type="entry name" value="Isocitrate/Isopropylmalate dehydrogenase-like"/>
    <property type="match status" value="1"/>
</dbReference>
<evidence type="ECO:0000256" key="6">
    <source>
        <dbReference type="ARBA" id="ARBA00023096"/>
    </source>
</evidence>
<feature type="binding site" evidence="7">
    <location>
        <position position="168"/>
    </location>
    <ligand>
        <name>a divalent metal cation</name>
        <dbReference type="ChEBI" id="CHEBI:60240"/>
        <note>ligand shared between dimeric partners</note>
    </ligand>
</feature>
<protein>
    <recommendedName>
        <fullName evidence="7">4-hydroxythreonine-4-phosphate dehydrogenase</fullName>
        <ecNumber evidence="7">1.1.1.262</ecNumber>
    </recommendedName>
    <alternativeName>
        <fullName evidence="7">4-(phosphohydroxy)-L-threonine dehydrogenase</fullName>
    </alternativeName>
</protein>
<feature type="binding site" evidence="7">
    <location>
        <position position="213"/>
    </location>
    <ligand>
        <name>a divalent metal cation</name>
        <dbReference type="ChEBI" id="CHEBI:60240"/>
        <note>ligand shared between dimeric partners</note>
    </ligand>
</feature>
<feature type="binding site" evidence="7">
    <location>
        <position position="268"/>
    </location>
    <ligand>
        <name>a divalent metal cation</name>
        <dbReference type="ChEBI" id="CHEBI:60240"/>
        <note>ligand shared between dimeric partners</note>
    </ligand>
</feature>
<comment type="cofactor">
    <cofactor evidence="7">
        <name>Zn(2+)</name>
        <dbReference type="ChEBI" id="CHEBI:29105"/>
    </cofactor>
    <cofactor evidence="7">
        <name>Mg(2+)</name>
        <dbReference type="ChEBI" id="CHEBI:18420"/>
    </cofactor>
    <cofactor evidence="7">
        <name>Co(2+)</name>
        <dbReference type="ChEBI" id="CHEBI:48828"/>
    </cofactor>
    <text evidence="7">Binds 1 divalent metal cation per subunit. Can use ions such as Zn(2+), Mg(2+) or Co(2+).</text>
</comment>
<comment type="function">
    <text evidence="7">Catalyzes the NAD(P)-dependent oxidation of 4-(phosphooxy)-L-threonine (HTP) into 2-amino-3-oxo-4-(phosphooxy)butyric acid which spontaneously decarboxylates to form 3-amino-2-oxopropyl phosphate (AHAP).</text>
</comment>
<comment type="caution">
    <text evidence="8">The sequence shown here is derived from an EMBL/GenBank/DDBJ whole genome shotgun (WGS) entry which is preliminary data.</text>
</comment>
<dbReference type="InterPro" id="IPR037510">
    <property type="entry name" value="PdxA"/>
</dbReference>
<dbReference type="EC" id="1.1.1.262" evidence="7"/>
<dbReference type="Pfam" id="PF04166">
    <property type="entry name" value="PdxA"/>
    <property type="match status" value="1"/>
</dbReference>
<keyword evidence="6 7" id="KW-0664">Pyridoxine biosynthesis</keyword>
<dbReference type="GO" id="GO:0000287">
    <property type="term" value="F:magnesium ion binding"/>
    <property type="evidence" value="ECO:0007669"/>
    <property type="project" value="UniProtKB-UniRule"/>
</dbReference>
<comment type="similarity">
    <text evidence="7">Belongs to the PdxA family.</text>
</comment>
<accession>A0A8E0NAC8</accession>
<dbReference type="GO" id="GO:0042823">
    <property type="term" value="P:pyridoxal phosphate biosynthetic process"/>
    <property type="evidence" value="ECO:0007669"/>
    <property type="project" value="UniProtKB-UniRule"/>
</dbReference>
<evidence type="ECO:0000256" key="3">
    <source>
        <dbReference type="ARBA" id="ARBA00022857"/>
    </source>
</evidence>
<feature type="binding site" evidence="7">
    <location>
        <position position="276"/>
    </location>
    <ligand>
        <name>substrate</name>
    </ligand>
</feature>
<keyword evidence="7" id="KW-0460">Magnesium</keyword>
<dbReference type="PANTHER" id="PTHR30004:SF6">
    <property type="entry name" value="D-THREONATE 4-PHOSPHATE DEHYDROGENASE"/>
    <property type="match status" value="1"/>
</dbReference>
<dbReference type="GO" id="GO:0008270">
    <property type="term" value="F:zinc ion binding"/>
    <property type="evidence" value="ECO:0007669"/>
    <property type="project" value="UniProtKB-UniRule"/>
</dbReference>
<gene>
    <name evidence="7" type="primary">pdxA</name>
    <name evidence="8" type="ORF">MBEBAB_0133</name>
</gene>
<dbReference type="InterPro" id="IPR005255">
    <property type="entry name" value="PdxA_fam"/>
</dbReference>
<evidence type="ECO:0000256" key="5">
    <source>
        <dbReference type="ARBA" id="ARBA00023027"/>
    </source>
</evidence>
<comment type="catalytic activity">
    <reaction evidence="7">
        <text>4-(phosphooxy)-L-threonine + NAD(+) = 3-amino-2-oxopropyl phosphate + CO2 + NADH</text>
        <dbReference type="Rhea" id="RHEA:32275"/>
        <dbReference type="ChEBI" id="CHEBI:16526"/>
        <dbReference type="ChEBI" id="CHEBI:57279"/>
        <dbReference type="ChEBI" id="CHEBI:57540"/>
        <dbReference type="ChEBI" id="CHEBI:57945"/>
        <dbReference type="ChEBI" id="CHEBI:58452"/>
        <dbReference type="EC" id="1.1.1.262"/>
    </reaction>
</comment>
<evidence type="ECO:0000256" key="1">
    <source>
        <dbReference type="ARBA" id="ARBA00022490"/>
    </source>
</evidence>
<dbReference type="GO" id="GO:0005737">
    <property type="term" value="C:cytoplasm"/>
    <property type="evidence" value="ECO:0007669"/>
    <property type="project" value="UniProtKB-SubCell"/>
</dbReference>
<keyword evidence="7" id="KW-0862">Zinc</keyword>
<sequence length="334" mass="34973">MRAPLALTLGEPAGVGPEIIHKAWAVLRDDPDAAFVVIGDSRTLAAAGASPLASIHDPAEARARFGQALPILDRPAPASVTPGRPDAANAGAVADWIEQAVNLALVGDVSGLVTAPIAKAPLYAAGFRFPGHTEFIAELTADTALSSSRGPVMMLTARDLRACLVTIHVSLDEVPELVTDARIRRTARVVHECLKRDFGIARPRLAMAALNPHAGEGGALGLQEIEILKPAAEALRAEGIQITDPLPADTLFHDEARRAYDAALCMYHDQALIPVKTLDFWGGVNATLGLPIIRTSPDHGTGFDIAGKGVARPDSLIAAIRLAATMADARHAAS</sequence>
<dbReference type="PANTHER" id="PTHR30004">
    <property type="entry name" value="4-HYDROXYTHREONINE-4-PHOSPHATE DEHYDROGENASE"/>
    <property type="match status" value="1"/>
</dbReference>
<dbReference type="NCBIfam" id="NF003699">
    <property type="entry name" value="PRK05312.1"/>
    <property type="match status" value="1"/>
</dbReference>
<dbReference type="HAMAP" id="MF_00536">
    <property type="entry name" value="PdxA"/>
    <property type="match status" value="1"/>
</dbReference>
<name>A0A8E0NAC8_9CAUL</name>
<feature type="binding site" evidence="7">
    <location>
        <position position="132"/>
    </location>
    <ligand>
        <name>substrate</name>
    </ligand>
</feature>
<feature type="binding site" evidence="7">
    <location>
        <position position="294"/>
    </location>
    <ligand>
        <name>substrate</name>
    </ligand>
</feature>
<evidence type="ECO:0000256" key="4">
    <source>
        <dbReference type="ARBA" id="ARBA00023002"/>
    </source>
</evidence>
<evidence type="ECO:0000256" key="2">
    <source>
        <dbReference type="ARBA" id="ARBA00022723"/>
    </source>
</evidence>
<dbReference type="Gene3D" id="3.40.718.10">
    <property type="entry name" value="Isopropylmalate Dehydrogenase"/>
    <property type="match status" value="1"/>
</dbReference>
<keyword evidence="7" id="KW-0170">Cobalt</keyword>